<dbReference type="InterPro" id="IPR022846">
    <property type="entry name" value="X_Pro_dipept"/>
</dbReference>
<protein>
    <recommendedName>
        <fullName evidence="7">Xaa-Pro dipeptidase</fullName>
        <shortName evidence="7">X-Pro dipeptidase</shortName>
        <ecNumber evidence="7">3.4.13.9</ecNumber>
    </recommendedName>
    <alternativeName>
        <fullName evidence="7">Imidodipeptidase</fullName>
    </alternativeName>
    <alternativeName>
        <fullName evidence="7">Proline dipeptidase</fullName>
        <shortName evidence="7">Prolidase</shortName>
    </alternativeName>
</protein>
<evidence type="ECO:0000313" key="11">
    <source>
        <dbReference type="Proteomes" id="UP000305760"/>
    </source>
</evidence>
<dbReference type="GO" id="GO:0004177">
    <property type="term" value="F:aminopeptidase activity"/>
    <property type="evidence" value="ECO:0007669"/>
    <property type="project" value="TreeGrafter"/>
</dbReference>
<dbReference type="GO" id="GO:0006508">
    <property type="term" value="P:proteolysis"/>
    <property type="evidence" value="ECO:0007669"/>
    <property type="project" value="UniProtKB-KW"/>
</dbReference>
<dbReference type="Gene3D" id="3.40.350.10">
    <property type="entry name" value="Creatinase/prolidase N-terminal domain"/>
    <property type="match status" value="1"/>
</dbReference>
<proteinExistence type="inferred from homology"/>
<dbReference type="NCBIfam" id="NF010133">
    <property type="entry name" value="PRK13607.1"/>
    <property type="match status" value="1"/>
</dbReference>
<feature type="binding site" evidence="7">
    <location>
        <position position="243"/>
    </location>
    <ligand>
        <name>Mn(2+)</name>
        <dbReference type="ChEBI" id="CHEBI:29035"/>
        <label>2</label>
    </ligand>
</feature>
<dbReference type="PANTHER" id="PTHR43226:SF8">
    <property type="entry name" value="XAA-PRO DIPEPTIDASE"/>
    <property type="match status" value="1"/>
</dbReference>
<dbReference type="InterPro" id="IPR000994">
    <property type="entry name" value="Pept_M24"/>
</dbReference>
<keyword evidence="4 7" id="KW-0224">Dipeptidase</keyword>
<feature type="binding site" evidence="7">
    <location>
        <position position="334"/>
    </location>
    <ligand>
        <name>Mn(2+)</name>
        <dbReference type="ChEBI" id="CHEBI:29035"/>
        <label>1</label>
    </ligand>
</feature>
<evidence type="ECO:0000259" key="8">
    <source>
        <dbReference type="Pfam" id="PF00557"/>
    </source>
</evidence>
<dbReference type="Pfam" id="PF21216">
    <property type="entry name" value="PepQ_N"/>
    <property type="match status" value="1"/>
</dbReference>
<evidence type="ECO:0000256" key="3">
    <source>
        <dbReference type="ARBA" id="ARBA00022801"/>
    </source>
</evidence>
<dbReference type="InterPro" id="IPR048819">
    <property type="entry name" value="PepQ_N"/>
</dbReference>
<evidence type="ECO:0000256" key="6">
    <source>
        <dbReference type="ARBA" id="ARBA00023211"/>
    </source>
</evidence>
<dbReference type="GO" id="GO:0016795">
    <property type="term" value="F:phosphoric triester hydrolase activity"/>
    <property type="evidence" value="ECO:0007669"/>
    <property type="project" value="InterPro"/>
</dbReference>
<dbReference type="InterPro" id="IPR029149">
    <property type="entry name" value="Creatin/AminoP/Spt16_N"/>
</dbReference>
<gene>
    <name evidence="7" type="primary">pepQ</name>
    <name evidence="10" type="ORF">E1B00_10770</name>
</gene>
<sequence>MTVSDLPTLYRAHLSTIKARVDLALEKGGFDHLLVASGVEKYEFLDDRPYPFKPNAQFKAWLPLTRHPHCWIAYTPGRRPVLVYFQPDDYWHVPPSAPEGVWVDEFDIRVISDPAEAVKHLPASGKAAILGETDAALPGFEPNNPKAVIDFLHFHRAFKTGYELDRMRAAQRRAVPGHLAAHAAFQAGASEMQVHAAYLAATGHTDLDLPYTNIVCLNAHAAVLHYQYKDAAAPDRHRTLLIDAGAEVDGYASDITRTWSNGDSGFAELVAAVDDEQQALCARVRAGTDYRDLHLECHLRLGGVLRNLGIVDMDPGDMLAQGVTSTFFPHGLGHPIGLQVHDVAGFSDENGQLIPRPDGHPYLRMTRTLAPGMVVTIEPGLYFIPTLLSKLKATPQAKAVNWDKVDALLPYGGVRIEDEVHCTDAAPENLTRDAFASLP</sequence>
<dbReference type="OrthoDB" id="9806388at2"/>
<keyword evidence="1 7" id="KW-0645">Protease</keyword>
<reference evidence="10 11" key="1">
    <citation type="submission" date="2019-03" db="EMBL/GenBank/DDBJ databases">
        <title>Arenimonas daejeonensis sp. nov., isolated from compost.</title>
        <authorList>
            <person name="Jeon C.O."/>
        </authorList>
    </citation>
    <scope>NUCLEOTIDE SEQUENCE [LARGE SCALE GENOMIC DNA]</scope>
    <source>
        <strain evidence="10 11">R29</strain>
    </source>
</reference>
<dbReference type="GO" id="GO:0008235">
    <property type="term" value="F:metalloexopeptidase activity"/>
    <property type="evidence" value="ECO:0007669"/>
    <property type="project" value="UniProtKB-UniRule"/>
</dbReference>
<dbReference type="InterPro" id="IPR001131">
    <property type="entry name" value="Peptidase_M24B_aminopep-P_CS"/>
</dbReference>
<evidence type="ECO:0000259" key="9">
    <source>
        <dbReference type="Pfam" id="PF21216"/>
    </source>
</evidence>
<evidence type="ECO:0000256" key="7">
    <source>
        <dbReference type="HAMAP-Rule" id="MF_01279"/>
    </source>
</evidence>
<dbReference type="InterPro" id="IPR052433">
    <property type="entry name" value="X-Pro_dipept-like"/>
</dbReference>
<dbReference type="HAMAP" id="MF_01279">
    <property type="entry name" value="X_Pro_dipeptid"/>
    <property type="match status" value="1"/>
</dbReference>
<evidence type="ECO:0000256" key="4">
    <source>
        <dbReference type="ARBA" id="ARBA00022997"/>
    </source>
</evidence>
<dbReference type="Gene3D" id="3.90.230.10">
    <property type="entry name" value="Creatinase/methionine aminopeptidase superfamily"/>
    <property type="match status" value="1"/>
</dbReference>
<dbReference type="AlphaFoldDB" id="A0A5C4RS69"/>
<comment type="similarity">
    <text evidence="7">Belongs to the peptidase M24B family. Bacterial-type prolidase subfamily.</text>
</comment>
<name>A0A5C4RS69_9GAMM</name>
<dbReference type="SUPFAM" id="SSF55920">
    <property type="entry name" value="Creatinase/aminopeptidase"/>
    <property type="match status" value="1"/>
</dbReference>
<feature type="binding site" evidence="7">
    <location>
        <position position="378"/>
    </location>
    <ligand>
        <name>Mn(2+)</name>
        <dbReference type="ChEBI" id="CHEBI:29035"/>
        <label>1</label>
    </ligand>
</feature>
<accession>A0A5C4RS69</accession>
<dbReference type="GO" id="GO:0046872">
    <property type="term" value="F:metal ion binding"/>
    <property type="evidence" value="ECO:0007669"/>
    <property type="project" value="UniProtKB-KW"/>
</dbReference>
<feature type="binding site" evidence="7">
    <location>
        <position position="417"/>
    </location>
    <ligand>
        <name>Mn(2+)</name>
        <dbReference type="ChEBI" id="CHEBI:29035"/>
        <label>1</label>
    </ligand>
</feature>
<keyword evidence="2 7" id="KW-0479">Metal-binding</keyword>
<keyword evidence="11" id="KW-1185">Reference proteome</keyword>
<dbReference type="EMBL" id="SMDR01000002">
    <property type="protein sequence ID" value="TNJ33804.1"/>
    <property type="molecule type" value="Genomic_DNA"/>
</dbReference>
<dbReference type="EC" id="3.4.13.9" evidence="7"/>
<evidence type="ECO:0000313" key="10">
    <source>
        <dbReference type="EMBL" id="TNJ33804.1"/>
    </source>
</evidence>
<feature type="domain" description="Peptidase M24" evidence="8">
    <location>
        <begin position="166"/>
        <end position="424"/>
    </location>
</feature>
<dbReference type="InterPro" id="IPR036005">
    <property type="entry name" value="Creatinase/aminopeptidase-like"/>
</dbReference>
<feature type="binding site" evidence="7">
    <location>
        <position position="417"/>
    </location>
    <ligand>
        <name>Mn(2+)</name>
        <dbReference type="ChEBI" id="CHEBI:29035"/>
        <label>2</label>
    </ligand>
</feature>
<keyword evidence="3 7" id="KW-0378">Hydrolase</keyword>
<keyword evidence="5 7" id="KW-0482">Metalloprotease</keyword>
<dbReference type="GO" id="GO:0102009">
    <property type="term" value="F:proline dipeptidase activity"/>
    <property type="evidence" value="ECO:0007669"/>
    <property type="project" value="UniProtKB-EC"/>
</dbReference>
<feature type="binding site" evidence="7">
    <location>
        <position position="254"/>
    </location>
    <ligand>
        <name>Mn(2+)</name>
        <dbReference type="ChEBI" id="CHEBI:29035"/>
        <label>1</label>
    </ligand>
</feature>
<dbReference type="PANTHER" id="PTHR43226">
    <property type="entry name" value="XAA-PRO AMINOPEPTIDASE 3"/>
    <property type="match status" value="1"/>
</dbReference>
<dbReference type="Pfam" id="PF00557">
    <property type="entry name" value="Peptidase_M24"/>
    <property type="match status" value="1"/>
</dbReference>
<dbReference type="RefSeq" id="WP_139448579.1">
    <property type="nucleotide sequence ID" value="NZ_SMDR01000002.1"/>
</dbReference>
<feature type="binding site" evidence="7">
    <location>
        <position position="254"/>
    </location>
    <ligand>
        <name>Mn(2+)</name>
        <dbReference type="ChEBI" id="CHEBI:29035"/>
        <label>2</label>
    </ligand>
</feature>
<feature type="domain" description="Xaa-Pro dipeptidase N-terminal" evidence="9">
    <location>
        <begin position="9"/>
        <end position="154"/>
    </location>
</feature>
<comment type="cofactor">
    <cofactor evidence="7">
        <name>Mn(2+)</name>
        <dbReference type="ChEBI" id="CHEBI:29035"/>
    </cofactor>
    <text evidence="7">Binds 2 manganese ions per subunit.</text>
</comment>
<comment type="catalytic activity">
    <reaction evidence="7">
        <text>Xaa-L-Pro dipeptide + H2O = an L-alpha-amino acid + L-proline</text>
        <dbReference type="Rhea" id="RHEA:76407"/>
        <dbReference type="ChEBI" id="CHEBI:15377"/>
        <dbReference type="ChEBI" id="CHEBI:59869"/>
        <dbReference type="ChEBI" id="CHEBI:60039"/>
        <dbReference type="ChEBI" id="CHEBI:195196"/>
        <dbReference type="EC" id="3.4.13.9"/>
    </reaction>
</comment>
<evidence type="ECO:0000256" key="2">
    <source>
        <dbReference type="ARBA" id="ARBA00022723"/>
    </source>
</evidence>
<comment type="caution">
    <text evidence="10">The sequence shown here is derived from an EMBL/GenBank/DDBJ whole genome shotgun (WGS) entry which is preliminary data.</text>
</comment>
<evidence type="ECO:0000256" key="1">
    <source>
        <dbReference type="ARBA" id="ARBA00022670"/>
    </source>
</evidence>
<keyword evidence="6 7" id="KW-0464">Manganese</keyword>
<dbReference type="PROSITE" id="PS00491">
    <property type="entry name" value="PROLINE_PEPTIDASE"/>
    <property type="match status" value="1"/>
</dbReference>
<dbReference type="GO" id="GO:0005829">
    <property type="term" value="C:cytosol"/>
    <property type="evidence" value="ECO:0007669"/>
    <property type="project" value="TreeGrafter"/>
</dbReference>
<organism evidence="10 11">
    <name type="scientific">Arenimonas terrae</name>
    <dbReference type="NCBI Taxonomy" id="2546226"/>
    <lineage>
        <taxon>Bacteria</taxon>
        <taxon>Pseudomonadati</taxon>
        <taxon>Pseudomonadota</taxon>
        <taxon>Gammaproteobacteria</taxon>
        <taxon>Lysobacterales</taxon>
        <taxon>Lysobacteraceae</taxon>
        <taxon>Arenimonas</taxon>
    </lineage>
</organism>
<evidence type="ECO:0000256" key="5">
    <source>
        <dbReference type="ARBA" id="ARBA00023049"/>
    </source>
</evidence>
<comment type="function">
    <text evidence="7">Splits dipeptides with a prolyl residue in the C-terminal position.</text>
</comment>
<dbReference type="Proteomes" id="UP000305760">
    <property type="component" value="Unassembled WGS sequence"/>
</dbReference>